<keyword evidence="3" id="KW-1003">Cell membrane</keyword>
<name>A4TG32_MYCGI</name>
<evidence type="ECO:0000256" key="6">
    <source>
        <dbReference type="ARBA" id="ARBA00023136"/>
    </source>
</evidence>
<feature type="compositionally biased region" description="Pro residues" evidence="7">
    <location>
        <begin position="693"/>
        <end position="702"/>
    </location>
</feature>
<evidence type="ECO:0000256" key="3">
    <source>
        <dbReference type="ARBA" id="ARBA00022475"/>
    </source>
</evidence>
<evidence type="ECO:0000256" key="2">
    <source>
        <dbReference type="ARBA" id="ARBA00007759"/>
    </source>
</evidence>
<feature type="compositionally biased region" description="Low complexity" evidence="7">
    <location>
        <begin position="575"/>
        <end position="594"/>
    </location>
</feature>
<dbReference type="InterPro" id="IPR050051">
    <property type="entry name" value="EccE_dom"/>
</dbReference>
<dbReference type="GO" id="GO:0005886">
    <property type="term" value="C:plasma membrane"/>
    <property type="evidence" value="ECO:0007669"/>
    <property type="project" value="UniProtKB-SubCell"/>
</dbReference>
<evidence type="ECO:0000256" key="8">
    <source>
        <dbReference type="SAM" id="Phobius"/>
    </source>
</evidence>
<evidence type="ECO:0000256" key="5">
    <source>
        <dbReference type="ARBA" id="ARBA00022989"/>
    </source>
</evidence>
<protein>
    <recommendedName>
        <fullName evidence="9">Type VII secretion system protein EccE domain-containing protein</fullName>
    </recommendedName>
</protein>
<comment type="subcellular location">
    <subcellularLocation>
        <location evidence="1">Cell membrane</location>
    </subcellularLocation>
</comment>
<evidence type="ECO:0000256" key="1">
    <source>
        <dbReference type="ARBA" id="ARBA00004236"/>
    </source>
</evidence>
<dbReference type="PRINTS" id="PR01217">
    <property type="entry name" value="PRICHEXTENSN"/>
</dbReference>
<feature type="region of interest" description="Disordered" evidence="7">
    <location>
        <begin position="519"/>
        <end position="702"/>
    </location>
</feature>
<comment type="similarity">
    <text evidence="2">Belongs to the EccE family.</text>
</comment>
<accession>A4TG32</accession>
<gene>
    <name evidence="10" type="ordered locus">Mflv_5453</name>
</gene>
<feature type="compositionally biased region" description="Low complexity" evidence="7">
    <location>
        <begin position="656"/>
        <end position="666"/>
    </location>
</feature>
<keyword evidence="10" id="KW-0614">Plasmid</keyword>
<proteinExistence type="inferred from homology"/>
<dbReference type="AlphaFoldDB" id="A4TG32"/>
<dbReference type="EMBL" id="CP000657">
    <property type="protein sequence ID" value="ABP47914.1"/>
    <property type="molecule type" value="Genomic_DNA"/>
</dbReference>
<organism evidence="10">
    <name type="scientific">Mycolicibacterium gilvum (strain PYR-GCK)</name>
    <name type="common">Mycobacterium gilvum (strain PYR-GCK)</name>
    <dbReference type="NCBI Taxonomy" id="350054"/>
    <lineage>
        <taxon>Bacteria</taxon>
        <taxon>Bacillati</taxon>
        <taxon>Actinomycetota</taxon>
        <taxon>Actinomycetes</taxon>
        <taxon>Mycobacteriales</taxon>
        <taxon>Mycobacteriaceae</taxon>
        <taxon>Mycolicibacterium</taxon>
    </lineage>
</organism>
<feature type="compositionally biased region" description="Pro residues" evidence="7">
    <location>
        <begin position="676"/>
        <end position="686"/>
    </location>
</feature>
<feature type="transmembrane region" description="Helical" evidence="8">
    <location>
        <begin position="52"/>
        <end position="78"/>
    </location>
</feature>
<feature type="transmembrane region" description="Helical" evidence="8">
    <location>
        <begin position="28"/>
        <end position="46"/>
    </location>
</feature>
<dbReference type="OrthoDB" id="4152590at2"/>
<sequence length="702" mass="75152">MNSGSGRLQTGAASGFTKPPVWGMRWTLWRTITVLVVSVGWVAATVGRLHPVWVALPVVVLALLAFSTVYHVTLTRWVQRRWTWWRRRRAATPPQWPAALDVPTGGVPIGVVSENETLTMMVELRPDPIAPSVVTDTEERTINTISIAMLTEMMNVLDVELDSIDLLGDGFRAVGGFSDLYQQMTGPTPAAAARSNWIVLRMRLYENLAAIDRRGRDIESAHRVAATTCLRAADMLAAKGIDAVPASAAQIDAVNAALHDDTPTVDHWSHMESRQGYASVYYADPAHISVDSPQWWTWTLAQRTSTLIRLSRAGGDTVNIAALVRYRTAARPTAPPVSRLGPLYGVQPAMWRQFRIGYLPFEAPIPSTLLTGADPVIPFGPTGPVIGSIGDPRDKASVHLPLAGPITVLCQTPLLLRQVALRASVTGRPLVVVTDRAAQWESIVAVAASGAVVGSIPESLPDNALLVLDTDDEWPATLPRVTVLTNDEACDADVELVDADAENSFTLQTRTGLSARVRAKPTHEERRLLGVNPPSAPRAATRGAEPELARPTRGVRPDLNPTGVRAQPAGQPRWPADTSAPAATDHAAATAGPDLPGVRYQRGGETEQNRPTAAVPGGDTAPRRKPPPPPPPPPARRGNGQGPGAQPPPPVRHLRPVGSPPRGSSPGRHRSDDKPAPPPPPPPPSPRRQGPGGAPPPPEPRR</sequence>
<keyword evidence="5 8" id="KW-1133">Transmembrane helix</keyword>
<evidence type="ECO:0000256" key="4">
    <source>
        <dbReference type="ARBA" id="ARBA00022692"/>
    </source>
</evidence>
<geneLocation type="plasmid" evidence="10">
    <name>pMFLV01</name>
</geneLocation>
<evidence type="ECO:0000256" key="7">
    <source>
        <dbReference type="SAM" id="MobiDB-lite"/>
    </source>
</evidence>
<feature type="domain" description="Type VII secretion system protein EccE" evidence="9">
    <location>
        <begin position="190"/>
        <end position="281"/>
    </location>
</feature>
<dbReference type="InterPro" id="IPR021368">
    <property type="entry name" value="T7SS_EccE"/>
</dbReference>
<evidence type="ECO:0000259" key="9">
    <source>
        <dbReference type="Pfam" id="PF11203"/>
    </source>
</evidence>
<reference evidence="10" key="1">
    <citation type="submission" date="2007-04" db="EMBL/GenBank/DDBJ databases">
        <title>Complete sequence of plasmid1 pMFLV01 of Mycobacterium gilvum PYR-GCK.</title>
        <authorList>
            <consortium name="US DOE Joint Genome Institute"/>
            <person name="Copeland A."/>
            <person name="Lucas S."/>
            <person name="Lapidus A."/>
            <person name="Barry K."/>
            <person name="Detter J.C."/>
            <person name="Glavina del Rio T."/>
            <person name="Hammon N."/>
            <person name="Israni S."/>
            <person name="Dalin E."/>
            <person name="Tice H."/>
            <person name="Pitluck S."/>
            <person name="Chain P."/>
            <person name="Malfatti S."/>
            <person name="Shin M."/>
            <person name="Vergez L."/>
            <person name="Schmutz J."/>
            <person name="Larimer F."/>
            <person name="Land M."/>
            <person name="Hauser L."/>
            <person name="Kyrpides N."/>
            <person name="Mikhailova N."/>
            <person name="Miller C."/>
            <person name="Richardson P."/>
        </authorList>
    </citation>
    <scope>NUCLEOTIDE SEQUENCE</scope>
    <source>
        <strain evidence="10">PYR-GCK</strain>
        <plasmid evidence="10">pMFLV01</plasmid>
    </source>
</reference>
<dbReference type="KEGG" id="mgi:Mflv_5453"/>
<dbReference type="HOGENOM" id="CLU_392708_0_0_11"/>
<dbReference type="NCBIfam" id="TIGR03923">
    <property type="entry name" value="T7SS_EccE"/>
    <property type="match status" value="1"/>
</dbReference>
<keyword evidence="6 8" id="KW-0472">Membrane</keyword>
<dbReference type="Pfam" id="PF11203">
    <property type="entry name" value="EccE"/>
    <property type="match status" value="1"/>
</dbReference>
<evidence type="ECO:0000313" key="10">
    <source>
        <dbReference type="EMBL" id="ABP47914.1"/>
    </source>
</evidence>
<keyword evidence="4 8" id="KW-0812">Transmembrane</keyword>